<name>A0A1I6C664_9GAMM</name>
<dbReference type="Pfam" id="PF07044">
    <property type="entry name" value="DUF1329"/>
    <property type="match status" value="1"/>
</dbReference>
<evidence type="ECO:0000256" key="1">
    <source>
        <dbReference type="SAM" id="SignalP"/>
    </source>
</evidence>
<evidence type="ECO:0000313" key="3">
    <source>
        <dbReference type="Proteomes" id="UP000242815"/>
    </source>
</evidence>
<feature type="signal peptide" evidence="1">
    <location>
        <begin position="1"/>
        <end position="20"/>
    </location>
</feature>
<keyword evidence="1" id="KW-0732">Signal</keyword>
<feature type="chain" id="PRO_5017268032" description="DUF1329 domain-containing protein" evidence="1">
    <location>
        <begin position="21"/>
        <end position="109"/>
    </location>
</feature>
<accession>A0A1I6C664</accession>
<proteinExistence type="predicted"/>
<gene>
    <name evidence="2" type="ORF">SAMN05216578_11444</name>
</gene>
<dbReference type="InterPro" id="IPR010752">
    <property type="entry name" value="DUF1329"/>
</dbReference>
<reference evidence="2 3" key="1">
    <citation type="submission" date="2016-10" db="EMBL/GenBank/DDBJ databases">
        <authorList>
            <person name="de Groot N.N."/>
        </authorList>
    </citation>
    <scope>NUCLEOTIDE SEQUENCE [LARGE SCALE GENOMIC DNA]</scope>
    <source>
        <strain evidence="2 3">JCM 18415</strain>
    </source>
</reference>
<evidence type="ECO:0008006" key="4">
    <source>
        <dbReference type="Google" id="ProtNLM"/>
    </source>
</evidence>
<organism evidence="2 3">
    <name type="scientific">Halopseudomonas formosensis</name>
    <dbReference type="NCBI Taxonomy" id="1002526"/>
    <lineage>
        <taxon>Bacteria</taxon>
        <taxon>Pseudomonadati</taxon>
        <taxon>Pseudomonadota</taxon>
        <taxon>Gammaproteobacteria</taxon>
        <taxon>Pseudomonadales</taxon>
        <taxon>Pseudomonadaceae</taxon>
        <taxon>Halopseudomonas</taxon>
    </lineage>
</organism>
<dbReference type="EMBL" id="FOYD01000014">
    <property type="protein sequence ID" value="SFQ88679.1"/>
    <property type="molecule type" value="Genomic_DNA"/>
</dbReference>
<dbReference type="Proteomes" id="UP000242815">
    <property type="component" value="Unassembled WGS sequence"/>
</dbReference>
<evidence type="ECO:0000313" key="2">
    <source>
        <dbReference type="EMBL" id="SFQ88679.1"/>
    </source>
</evidence>
<dbReference type="STRING" id="1002526.SAMN05216578_11444"/>
<dbReference type="AlphaFoldDB" id="A0A1I6C664"/>
<sequence length="109" mass="11881">MKLQLALCVALGGLSAFAYAAVTPEEAQELGRSLTPFGAIQAGNAEGTIPPYEGGLRTAPADFKPGSFWTNPFRDEKPLYRITADNVQEYADKLSEGQKTLLKQYPDTW</sequence>
<protein>
    <recommendedName>
        <fullName evidence="4">DUF1329 domain-containing protein</fullName>
    </recommendedName>
</protein>